<gene>
    <name evidence="2" type="ORF">GJ744_006112</name>
</gene>
<evidence type="ECO:0000313" key="3">
    <source>
        <dbReference type="Proteomes" id="UP000606974"/>
    </source>
</evidence>
<dbReference type="Gene3D" id="2.130.10.10">
    <property type="entry name" value="YVTN repeat-like/Quinoprotein amine dehydrogenase"/>
    <property type="match status" value="1"/>
</dbReference>
<feature type="chain" id="PRO_5034801955" description="3-carboxymuconate cyclase" evidence="1">
    <location>
        <begin position="20"/>
        <end position="447"/>
    </location>
</feature>
<sequence>MHYLSSLVLALALAASIDARAVSKNKNRRHMDPATMAPAASAAAGSCSGSDPAALNVAGAAATGASPDANAAAAPAAEAGAKAIYFMTNQDENSVIMLPVQDDGTLADGSIIATGGKGASLIDTKTGQPAASDTLASQGSVRVVGSSLFAVNAGSNSLSMFAIDPNDPAKLAPVGQPVGTGGDFPTSVAASASLKIVCVGHTGAAAGISCAKFDEATGLSAFDPLRPFDLKQSNPPTGPLNGIGITFFNEDSSSLITTVKGNPMDSSGAFPGFVSVFAVDTATGSVATEDTKTTPNGTAVLFGTSPIPGTNHVLTTDASFGSATLDLANLAQPVARTALDNQAATCWATVSRATNSGFVTDVGVNHLVEVDLQTGELIHDLQSQNGNPGMIDLQASGKMVYALAPGNGTTPAAVTVFDVGGGRASATEVQNFVVSGADHRAMGMAFA</sequence>
<name>A0A8H7E8G9_9EURO</name>
<evidence type="ECO:0000256" key="1">
    <source>
        <dbReference type="SAM" id="SignalP"/>
    </source>
</evidence>
<dbReference type="InterPro" id="IPR015943">
    <property type="entry name" value="WD40/YVTN_repeat-like_dom_sf"/>
</dbReference>
<protein>
    <recommendedName>
        <fullName evidence="4">3-carboxymuconate cyclase</fullName>
    </recommendedName>
</protein>
<dbReference type="Proteomes" id="UP000606974">
    <property type="component" value="Unassembled WGS sequence"/>
</dbReference>
<comment type="caution">
    <text evidence="2">The sequence shown here is derived from an EMBL/GenBank/DDBJ whole genome shotgun (WGS) entry which is preliminary data.</text>
</comment>
<evidence type="ECO:0008006" key="4">
    <source>
        <dbReference type="Google" id="ProtNLM"/>
    </source>
</evidence>
<dbReference type="OrthoDB" id="10006285at2759"/>
<proteinExistence type="predicted"/>
<dbReference type="EMBL" id="JAACFV010000027">
    <property type="protein sequence ID" value="KAF7510746.1"/>
    <property type="molecule type" value="Genomic_DNA"/>
</dbReference>
<dbReference type="SUPFAM" id="SSF101908">
    <property type="entry name" value="Putative isomerase YbhE"/>
    <property type="match status" value="1"/>
</dbReference>
<evidence type="ECO:0000313" key="2">
    <source>
        <dbReference type="EMBL" id="KAF7510746.1"/>
    </source>
</evidence>
<reference evidence="2" key="1">
    <citation type="submission" date="2020-02" db="EMBL/GenBank/DDBJ databases">
        <authorList>
            <person name="Palmer J.M."/>
        </authorList>
    </citation>
    <scope>NUCLEOTIDE SEQUENCE</scope>
    <source>
        <strain evidence="2">EPUS1.4</strain>
        <tissue evidence="2">Thallus</tissue>
    </source>
</reference>
<keyword evidence="1" id="KW-0732">Signal</keyword>
<organism evidence="2 3">
    <name type="scientific">Endocarpon pusillum</name>
    <dbReference type="NCBI Taxonomy" id="364733"/>
    <lineage>
        <taxon>Eukaryota</taxon>
        <taxon>Fungi</taxon>
        <taxon>Dikarya</taxon>
        <taxon>Ascomycota</taxon>
        <taxon>Pezizomycotina</taxon>
        <taxon>Eurotiomycetes</taxon>
        <taxon>Chaetothyriomycetidae</taxon>
        <taxon>Verrucariales</taxon>
        <taxon>Verrucariaceae</taxon>
        <taxon>Endocarpon</taxon>
    </lineage>
</organism>
<accession>A0A8H7E8G9</accession>
<feature type="signal peptide" evidence="1">
    <location>
        <begin position="1"/>
        <end position="19"/>
    </location>
</feature>
<dbReference type="AlphaFoldDB" id="A0A8H7E8G9"/>
<keyword evidence="3" id="KW-1185">Reference proteome</keyword>